<proteinExistence type="predicted"/>
<protein>
    <submittedName>
        <fullName evidence="1">Uncharacterized protein</fullName>
    </submittedName>
</protein>
<evidence type="ECO:0000313" key="2">
    <source>
        <dbReference type="Proteomes" id="UP000199308"/>
    </source>
</evidence>
<dbReference type="EMBL" id="FOHK01000008">
    <property type="protein sequence ID" value="SET48606.1"/>
    <property type="molecule type" value="Genomic_DNA"/>
</dbReference>
<dbReference type="Proteomes" id="UP000199308">
    <property type="component" value="Unassembled WGS sequence"/>
</dbReference>
<sequence>MTGFIIIAMAATYLVWSFYLEDTLPKIFRQRYCMGKHWKAEFSEHSASDIRSFLIFFVDAFAFDRKDKLQFEPNDKLLVIYRELYPHKWQADAMEFETLADDLYQKFGIDFGSLWYDDLTLGELYQAISEVQ</sequence>
<keyword evidence="2" id="KW-1185">Reference proteome</keyword>
<name>A0A1I0ET91_THASX</name>
<evidence type="ECO:0000313" key="1">
    <source>
        <dbReference type="EMBL" id="SET48606.1"/>
    </source>
</evidence>
<organism evidence="1 2">
    <name type="scientific">Thalassotalea agarivorans</name>
    <name type="common">Thalassomonas agarivorans</name>
    <dbReference type="NCBI Taxonomy" id="349064"/>
    <lineage>
        <taxon>Bacteria</taxon>
        <taxon>Pseudomonadati</taxon>
        <taxon>Pseudomonadota</taxon>
        <taxon>Gammaproteobacteria</taxon>
        <taxon>Alteromonadales</taxon>
        <taxon>Colwelliaceae</taxon>
        <taxon>Thalassotalea</taxon>
    </lineage>
</organism>
<reference evidence="1 2" key="1">
    <citation type="submission" date="2016-10" db="EMBL/GenBank/DDBJ databases">
        <authorList>
            <person name="de Groot N.N."/>
        </authorList>
    </citation>
    <scope>NUCLEOTIDE SEQUENCE [LARGE SCALE GENOMIC DNA]</scope>
    <source>
        <strain evidence="1 2">DSM 19706</strain>
    </source>
</reference>
<dbReference type="STRING" id="349064.SAMN05660429_01928"/>
<accession>A0A1I0ET91</accession>
<dbReference type="AlphaFoldDB" id="A0A1I0ET91"/>
<gene>
    <name evidence="1" type="ORF">SAMN05660429_01928</name>
</gene>
<dbReference type="RefSeq" id="WP_093329619.1">
    <property type="nucleotide sequence ID" value="NZ_AP027363.1"/>
</dbReference>
<dbReference type="OrthoDB" id="7067169at2"/>